<comment type="caution">
    <text evidence="2">The sequence shown here is derived from an EMBL/GenBank/DDBJ whole genome shotgun (WGS) entry which is preliminary data.</text>
</comment>
<accession>A0A916TUJ5</accession>
<dbReference type="InterPro" id="IPR028098">
    <property type="entry name" value="Glyco_trans_4-like_N"/>
</dbReference>
<dbReference type="GO" id="GO:0016757">
    <property type="term" value="F:glycosyltransferase activity"/>
    <property type="evidence" value="ECO:0007669"/>
    <property type="project" value="InterPro"/>
</dbReference>
<feature type="domain" description="Glycosyltransferase subfamily 4-like N-terminal" evidence="1">
    <location>
        <begin position="36"/>
        <end position="208"/>
    </location>
</feature>
<dbReference type="RefSeq" id="WP_229736374.1">
    <property type="nucleotide sequence ID" value="NZ_BMHK01000019.1"/>
</dbReference>
<dbReference type="AlphaFoldDB" id="A0A916TUJ5"/>
<evidence type="ECO:0000259" key="1">
    <source>
        <dbReference type="Pfam" id="PF13439"/>
    </source>
</evidence>
<dbReference type="InterPro" id="IPR050194">
    <property type="entry name" value="Glycosyltransferase_grp1"/>
</dbReference>
<gene>
    <name evidence="2" type="ORF">GCM10011494_27820</name>
</gene>
<dbReference type="PANTHER" id="PTHR45947:SF3">
    <property type="entry name" value="SULFOQUINOVOSYL TRANSFERASE SQD2"/>
    <property type="match status" value="1"/>
</dbReference>
<proteinExistence type="predicted"/>
<name>A0A916TUJ5_9SPHN</name>
<dbReference type="Proteomes" id="UP000608154">
    <property type="component" value="Unassembled WGS sequence"/>
</dbReference>
<reference evidence="2" key="1">
    <citation type="journal article" date="2014" name="Int. J. Syst. Evol. Microbiol.">
        <title>Complete genome sequence of Corynebacterium casei LMG S-19264T (=DSM 44701T), isolated from a smear-ripened cheese.</title>
        <authorList>
            <consortium name="US DOE Joint Genome Institute (JGI-PGF)"/>
            <person name="Walter F."/>
            <person name="Albersmeier A."/>
            <person name="Kalinowski J."/>
            <person name="Ruckert C."/>
        </authorList>
    </citation>
    <scope>NUCLEOTIDE SEQUENCE</scope>
    <source>
        <strain evidence="2">CGMCC 1.15095</strain>
    </source>
</reference>
<protein>
    <submittedName>
        <fullName evidence="2">Glycosyl transferase</fullName>
    </submittedName>
</protein>
<dbReference type="SUPFAM" id="SSF53756">
    <property type="entry name" value="UDP-Glycosyltransferase/glycogen phosphorylase"/>
    <property type="match status" value="1"/>
</dbReference>
<dbReference type="PANTHER" id="PTHR45947">
    <property type="entry name" value="SULFOQUINOVOSYL TRANSFERASE SQD2"/>
    <property type="match status" value="1"/>
</dbReference>
<dbReference type="EMBL" id="BMHK01000019">
    <property type="protein sequence ID" value="GGC07621.1"/>
    <property type="molecule type" value="Genomic_DNA"/>
</dbReference>
<reference evidence="2" key="2">
    <citation type="submission" date="2020-09" db="EMBL/GenBank/DDBJ databases">
        <authorList>
            <person name="Sun Q."/>
            <person name="Zhou Y."/>
        </authorList>
    </citation>
    <scope>NUCLEOTIDE SEQUENCE</scope>
    <source>
        <strain evidence="2">CGMCC 1.15095</strain>
    </source>
</reference>
<dbReference type="Pfam" id="PF13692">
    <property type="entry name" value="Glyco_trans_1_4"/>
    <property type="match status" value="1"/>
</dbReference>
<evidence type="ECO:0000313" key="2">
    <source>
        <dbReference type="EMBL" id="GGC07621.1"/>
    </source>
</evidence>
<sequence length="380" mass="42891">MNVQASPLPRQPSAAAASFSQPRVAIVHYWLVSMRGGERVLERMLGLYPQADLFTHVYDPAAVSARIRQAKVTTSFIDRLPFSRRLYQYYLPLMPMALEELDLSGYDLVISSEAGPSKGVITAPASLHACYCHSPMRYLWDHYHRYKQEANWLARAAMPRMYHRLREWDVSSSARVDRIAANSHFIRQRIRKVWRREAEVIHPPVETSLFTPSIDIDDYYLWVGQMVPYKRPDLAVDAFNASGLPLLMVGSGGMSRALKARAGPNVRIVDRLDFAGLQRAYARSRALVMTAEEDFGLTPVEAMASGRPVVGYARGGLLDTVEPGRTGVFFESQETEALIDAVARMEDFLSDFDPRHAIERAAHFSPASFDEKFLQFTQMG</sequence>
<dbReference type="Pfam" id="PF13439">
    <property type="entry name" value="Glyco_transf_4"/>
    <property type="match status" value="1"/>
</dbReference>
<keyword evidence="3" id="KW-1185">Reference proteome</keyword>
<keyword evidence="2" id="KW-0808">Transferase</keyword>
<evidence type="ECO:0000313" key="3">
    <source>
        <dbReference type="Proteomes" id="UP000608154"/>
    </source>
</evidence>
<dbReference type="Gene3D" id="3.40.50.2000">
    <property type="entry name" value="Glycogen Phosphorylase B"/>
    <property type="match status" value="2"/>
</dbReference>
<organism evidence="2 3">
    <name type="scientific">Novosphingobium endophyticum</name>
    <dbReference type="NCBI Taxonomy" id="1955250"/>
    <lineage>
        <taxon>Bacteria</taxon>
        <taxon>Pseudomonadati</taxon>
        <taxon>Pseudomonadota</taxon>
        <taxon>Alphaproteobacteria</taxon>
        <taxon>Sphingomonadales</taxon>
        <taxon>Sphingomonadaceae</taxon>
        <taxon>Novosphingobium</taxon>
    </lineage>
</organism>